<proteinExistence type="predicted"/>
<sequence>MTRRIAAQMLLISAMTFSIEFAHKGSQAALAQAGIYSKHIMSISQVFKGPTCDGYDTHILGDYDDYYAKSGNGKGGLAAWNYLLTVPFKARHKLAAAEMQNCMHILEVGARAKDINIRHFLSGKHETVTVIDPAIQSNCSITKIGQTDAIYRQLAAPLENLQESGFDCLLSLGLDCWSKKYVASLIRHAKHANTIVLGRAVGHKQADECANTIESQLEMHTLMYRVQLDFSGNIFERSETCLKDGTSCPWTLREMVVYSKNITS</sequence>
<keyword evidence="3" id="KW-1185">Reference proteome</keyword>
<organism evidence="2 3">
    <name type="scientific">Coccomyxa viridis</name>
    <dbReference type="NCBI Taxonomy" id="1274662"/>
    <lineage>
        <taxon>Eukaryota</taxon>
        <taxon>Viridiplantae</taxon>
        <taxon>Chlorophyta</taxon>
        <taxon>core chlorophytes</taxon>
        <taxon>Trebouxiophyceae</taxon>
        <taxon>Trebouxiophyceae incertae sedis</taxon>
        <taxon>Coccomyxaceae</taxon>
        <taxon>Coccomyxa</taxon>
    </lineage>
</organism>
<reference evidence="2 3" key="1">
    <citation type="submission" date="2023-10" db="EMBL/GenBank/DDBJ databases">
        <authorList>
            <person name="Maclean D."/>
            <person name="Macfadyen A."/>
        </authorList>
    </citation>
    <scope>NUCLEOTIDE SEQUENCE [LARGE SCALE GENOMIC DNA]</scope>
</reference>
<evidence type="ECO:0000313" key="3">
    <source>
        <dbReference type="Proteomes" id="UP001314263"/>
    </source>
</evidence>
<evidence type="ECO:0000256" key="1">
    <source>
        <dbReference type="SAM" id="SignalP"/>
    </source>
</evidence>
<dbReference type="EMBL" id="CAUYUE010000001">
    <property type="protein sequence ID" value="CAK0732972.1"/>
    <property type="molecule type" value="Genomic_DNA"/>
</dbReference>
<feature type="chain" id="PRO_5043527632" evidence="1">
    <location>
        <begin position="19"/>
        <end position="264"/>
    </location>
</feature>
<protein>
    <submittedName>
        <fullName evidence="2">Uncharacterized protein</fullName>
    </submittedName>
</protein>
<evidence type="ECO:0000313" key="2">
    <source>
        <dbReference type="EMBL" id="CAK0732972.1"/>
    </source>
</evidence>
<gene>
    <name evidence="2" type="ORF">CVIRNUC_000208</name>
</gene>
<name>A0AAV1HPW1_9CHLO</name>
<feature type="signal peptide" evidence="1">
    <location>
        <begin position="1"/>
        <end position="18"/>
    </location>
</feature>
<keyword evidence="1" id="KW-0732">Signal</keyword>
<dbReference type="AlphaFoldDB" id="A0AAV1HPW1"/>
<accession>A0AAV1HPW1</accession>
<dbReference type="Proteomes" id="UP001314263">
    <property type="component" value="Unassembled WGS sequence"/>
</dbReference>
<comment type="caution">
    <text evidence="2">The sequence shown here is derived from an EMBL/GenBank/DDBJ whole genome shotgun (WGS) entry which is preliminary data.</text>
</comment>